<dbReference type="EMBL" id="JACXVP010000005">
    <property type="protein sequence ID" value="KAG5604893.1"/>
    <property type="molecule type" value="Genomic_DNA"/>
</dbReference>
<protein>
    <recommendedName>
        <fullName evidence="3">Yippee domain-containing protein</fullName>
    </recommendedName>
</protein>
<dbReference type="InterPro" id="IPR034751">
    <property type="entry name" value="Yippee"/>
</dbReference>
<proteinExistence type="predicted"/>
<comment type="caution">
    <text evidence="4">The sequence shown here is derived from an EMBL/GenBank/DDBJ whole genome shotgun (WGS) entry which is preliminary data.</text>
</comment>
<evidence type="ECO:0000256" key="2">
    <source>
        <dbReference type="ARBA" id="ARBA00023134"/>
    </source>
</evidence>
<feature type="domain" description="Yippee" evidence="3">
    <location>
        <begin position="198"/>
        <end position="289"/>
    </location>
</feature>
<sequence>MGGSLVSGDWEFIANEAQTVLMIGCKDSEDSIRRWQILDVIDTPGFDFNAESRLIVNEIGKCIDLANDGVHADLFVLFAIQYFKKLFRTKISDYIIVVYTGGDKLEDNDSLNDHLDCSRPEDLKEALKDVWEVNKMKLCNDSSEVSSLLRDLKQWVGDELKELLQMFSFKEKHRRITEIVESKMNNIVHSLENKAKSKIRELKDNFEQLLTHTVWIAMRYSAESMNKLLSHRRSTRKGNFVLELCKIADIYYVDCNEVLRWKYEQVVEPLQKYKEGKFVLELCKITDLYCVDCNEVLR</sequence>
<dbReference type="Gene3D" id="3.40.50.300">
    <property type="entry name" value="P-loop containing nucleotide triphosphate hydrolases"/>
    <property type="match status" value="1"/>
</dbReference>
<evidence type="ECO:0000313" key="4">
    <source>
        <dbReference type="EMBL" id="KAG5604893.1"/>
    </source>
</evidence>
<evidence type="ECO:0000256" key="1">
    <source>
        <dbReference type="ARBA" id="ARBA00022741"/>
    </source>
</evidence>
<reference evidence="4 5" key="1">
    <citation type="submission" date="2020-09" db="EMBL/GenBank/DDBJ databases">
        <title>De no assembly of potato wild relative species, Solanum commersonii.</title>
        <authorList>
            <person name="Cho K."/>
        </authorList>
    </citation>
    <scope>NUCLEOTIDE SEQUENCE [LARGE SCALE GENOMIC DNA]</scope>
    <source>
        <strain evidence="4">LZ3.2</strain>
        <tissue evidence="4">Leaf</tissue>
    </source>
</reference>
<keyword evidence="5" id="KW-1185">Reference proteome</keyword>
<dbReference type="PROSITE" id="PS51792">
    <property type="entry name" value="YIPPEE"/>
    <property type="match status" value="1"/>
</dbReference>
<evidence type="ECO:0000313" key="5">
    <source>
        <dbReference type="Proteomes" id="UP000824120"/>
    </source>
</evidence>
<keyword evidence="1" id="KW-0547">Nucleotide-binding</keyword>
<dbReference type="InterPro" id="IPR006703">
    <property type="entry name" value="G_AIG1"/>
</dbReference>
<accession>A0A9J5YYG9</accession>
<gene>
    <name evidence="4" type="ORF">H5410_026385</name>
</gene>
<dbReference type="Pfam" id="PF04548">
    <property type="entry name" value="AIG1"/>
    <property type="match status" value="1"/>
</dbReference>
<dbReference type="Proteomes" id="UP000824120">
    <property type="component" value="Chromosome 5"/>
</dbReference>
<name>A0A9J5YYG9_SOLCO</name>
<dbReference type="PANTHER" id="PTHR10903">
    <property type="entry name" value="GTPASE, IMAP FAMILY MEMBER-RELATED"/>
    <property type="match status" value="1"/>
</dbReference>
<organism evidence="4 5">
    <name type="scientific">Solanum commersonii</name>
    <name type="common">Commerson's wild potato</name>
    <name type="synonym">Commerson's nightshade</name>
    <dbReference type="NCBI Taxonomy" id="4109"/>
    <lineage>
        <taxon>Eukaryota</taxon>
        <taxon>Viridiplantae</taxon>
        <taxon>Streptophyta</taxon>
        <taxon>Embryophyta</taxon>
        <taxon>Tracheophyta</taxon>
        <taxon>Spermatophyta</taxon>
        <taxon>Magnoliopsida</taxon>
        <taxon>eudicotyledons</taxon>
        <taxon>Gunneridae</taxon>
        <taxon>Pentapetalae</taxon>
        <taxon>asterids</taxon>
        <taxon>lamiids</taxon>
        <taxon>Solanales</taxon>
        <taxon>Solanaceae</taxon>
        <taxon>Solanoideae</taxon>
        <taxon>Solaneae</taxon>
        <taxon>Solanum</taxon>
    </lineage>
</organism>
<keyword evidence="2" id="KW-0342">GTP-binding</keyword>
<dbReference type="GO" id="GO:0005525">
    <property type="term" value="F:GTP binding"/>
    <property type="evidence" value="ECO:0007669"/>
    <property type="project" value="UniProtKB-KW"/>
</dbReference>
<dbReference type="AlphaFoldDB" id="A0A9J5YYG9"/>
<dbReference type="InterPro" id="IPR027417">
    <property type="entry name" value="P-loop_NTPase"/>
</dbReference>
<evidence type="ECO:0000259" key="3">
    <source>
        <dbReference type="PROSITE" id="PS51792"/>
    </source>
</evidence>
<dbReference type="OrthoDB" id="8954335at2759"/>
<dbReference type="InterPro" id="IPR045058">
    <property type="entry name" value="GIMA/IAN/Toc"/>
</dbReference>
<dbReference type="PANTHER" id="PTHR10903:SF152">
    <property type="entry name" value="PROTEIN AIG1-LIKE"/>
    <property type="match status" value="1"/>
</dbReference>